<evidence type="ECO:0000259" key="7">
    <source>
        <dbReference type="Pfam" id="PF08640"/>
    </source>
</evidence>
<comment type="similarity">
    <text evidence="2">Belongs to the UTP6 family.</text>
</comment>
<dbReference type="Pfam" id="PF08640">
    <property type="entry name" value="U3_assoc_6"/>
    <property type="match status" value="1"/>
</dbReference>
<organism evidence="8 9">
    <name type="scientific">Malassezia psittaci</name>
    <dbReference type="NCBI Taxonomy" id="1821823"/>
    <lineage>
        <taxon>Eukaryota</taxon>
        <taxon>Fungi</taxon>
        <taxon>Dikarya</taxon>
        <taxon>Basidiomycota</taxon>
        <taxon>Ustilaginomycotina</taxon>
        <taxon>Malasseziomycetes</taxon>
        <taxon>Malasseziales</taxon>
        <taxon>Malasseziaceae</taxon>
        <taxon>Malassezia</taxon>
    </lineage>
</organism>
<reference evidence="8" key="1">
    <citation type="submission" date="2023-02" db="EMBL/GenBank/DDBJ databases">
        <title>Mating type loci evolution in Malassezia.</title>
        <authorList>
            <person name="Coelho M.A."/>
        </authorList>
    </citation>
    <scope>NUCLEOTIDE SEQUENCE</scope>
    <source>
        <strain evidence="8">CBS 14136</strain>
    </source>
</reference>
<feature type="region of interest" description="Disordered" evidence="6">
    <location>
        <begin position="293"/>
        <end position="352"/>
    </location>
</feature>
<keyword evidence="5" id="KW-0539">Nucleus</keyword>
<keyword evidence="4" id="KW-0677">Repeat</keyword>
<evidence type="ECO:0000256" key="2">
    <source>
        <dbReference type="ARBA" id="ARBA00010734"/>
    </source>
</evidence>
<dbReference type="GO" id="GO:0034388">
    <property type="term" value="C:Pwp2p-containing subcomplex of 90S preribosome"/>
    <property type="evidence" value="ECO:0007669"/>
    <property type="project" value="TreeGrafter"/>
</dbReference>
<protein>
    <submittedName>
        <fullName evidence="8">U3 snoRNP protein</fullName>
    </submittedName>
</protein>
<evidence type="ECO:0000256" key="1">
    <source>
        <dbReference type="ARBA" id="ARBA00004604"/>
    </source>
</evidence>
<keyword evidence="9" id="KW-1185">Reference proteome</keyword>
<evidence type="ECO:0000256" key="4">
    <source>
        <dbReference type="ARBA" id="ARBA00022737"/>
    </source>
</evidence>
<dbReference type="SUPFAM" id="SSF48452">
    <property type="entry name" value="TPR-like"/>
    <property type="match status" value="1"/>
</dbReference>
<keyword evidence="3" id="KW-0698">rRNA processing</keyword>
<evidence type="ECO:0000313" key="8">
    <source>
        <dbReference type="EMBL" id="WFD41881.1"/>
    </source>
</evidence>
<dbReference type="GO" id="GO:0032040">
    <property type="term" value="C:small-subunit processome"/>
    <property type="evidence" value="ECO:0007669"/>
    <property type="project" value="TreeGrafter"/>
</dbReference>
<evidence type="ECO:0000256" key="5">
    <source>
        <dbReference type="ARBA" id="ARBA00023242"/>
    </source>
</evidence>
<proteinExistence type="inferred from homology"/>
<dbReference type="GO" id="GO:0030515">
    <property type="term" value="F:snoRNA binding"/>
    <property type="evidence" value="ECO:0007669"/>
    <property type="project" value="InterPro"/>
</dbReference>
<dbReference type="InterPro" id="IPR055347">
    <property type="entry name" value="UTP6_N"/>
</dbReference>
<evidence type="ECO:0000313" key="9">
    <source>
        <dbReference type="Proteomes" id="UP001214628"/>
    </source>
</evidence>
<accession>A0AAF0JIP9</accession>
<feature type="compositionally biased region" description="Acidic residues" evidence="6">
    <location>
        <begin position="304"/>
        <end position="317"/>
    </location>
</feature>
<feature type="compositionally biased region" description="Polar residues" evidence="6">
    <location>
        <begin position="321"/>
        <end position="342"/>
    </location>
</feature>
<sequence>MERVQYSLERSLPQLRLLDEHKILSKDELRSITSQRQALEARLIRRKADKADFLEYLSLEHDLNDLVLLRAKKRLQDAKSNSMKEEDEHEKKLLPRNFFRKQAATYSAVCISIFERMVQKFRYDVSAWEQYIAWARKCKMRVVVGRVFARALSLHPTHVSLWISAADYELNSNADTTAARSILQRGIRTNPLVNSAPLTYREEREMHGYPSAKLRKTSGGTAQVHQDSQAIRWILTEYEQGVLRLWVEYFRMELVFIERLRRRWRVLGLDSGAEKVSMPMSKNAFDSVRATAHTVAPEDREPGSEQESDSGDDEASELETKAQNSVPEASLNEPESFSTSAQAPEAGAKVPSGHQQIMSGSIPLVLLANAQKNLPAAIQFYLYIALLLLFSEFPFYDSVILRENGGVVSVRSSDVPLGTGDQLRNRLIHGVLTNIKSTAQENWGESGRLVVQVLSILHAILHPWSGSIHSELEWSTMPASVANDELEDNRLLHGASRLHSVHELCIDALYPLAQIPLSLRTAESGAGVLDPWGTTQPVLFLLNLLSARLVVRSETPKSMEDQANSESSLSIVSDELSANHTEVQWSPTTYLAMLAQSGDLPLVIRAVITGFQQQERAFEENVSLAYLAVLRVLANPTRAGIDEENLLKYIARAENKLLSDLLNDGPHLDLTWLALDKVMRRVAQQTARPSPDLEELSSVFTEAKHLIKTDGTHPGAWLLYERTGFRIAQLQTNDTLESPFNFHCVADSTEASAARNSWVSMLDACTSVSIIAQDITAPVWGLLVLYLDYTGSTFSREGNPIVPHSARVSLWVDYILWIQHIVIGEANVSRKRARKAQRWAQSSMELAVTRTAALLASSQLVGTARVHAQALHDAVVEQVYFSIGVCSNLMDDDHASLDHLKDQTSDWLLRTSSASVECWLQLAQRDSALSEIVSDNAHDESFPRAKKFYERAVSQAERESFPTCDSVWLAYLSFLVKTKKDISTAVGTMQRALQHLTALDVAQAQALQRSWQTLIGSDV</sequence>
<dbReference type="EMBL" id="CP118375">
    <property type="protein sequence ID" value="WFD41881.1"/>
    <property type="molecule type" value="Genomic_DNA"/>
</dbReference>
<dbReference type="PANTHER" id="PTHR23271">
    <property type="entry name" value="HEPATOCELLULAR CARCINOMA-ASSOCIATED ANTIGEN 66"/>
    <property type="match status" value="1"/>
</dbReference>
<dbReference type="InterPro" id="IPR013949">
    <property type="entry name" value="Utp6"/>
</dbReference>
<dbReference type="Gene3D" id="1.25.40.10">
    <property type="entry name" value="Tetratricopeptide repeat domain"/>
    <property type="match status" value="2"/>
</dbReference>
<dbReference type="GO" id="GO:0000462">
    <property type="term" value="P:maturation of SSU-rRNA from tricistronic rRNA transcript (SSU-rRNA, 5.8S rRNA, LSU-rRNA)"/>
    <property type="evidence" value="ECO:0007669"/>
    <property type="project" value="InterPro"/>
</dbReference>
<evidence type="ECO:0000256" key="3">
    <source>
        <dbReference type="ARBA" id="ARBA00022552"/>
    </source>
</evidence>
<dbReference type="SMART" id="SM00386">
    <property type="entry name" value="HAT"/>
    <property type="match status" value="4"/>
</dbReference>
<dbReference type="PANTHER" id="PTHR23271:SF1">
    <property type="entry name" value="U3 SMALL NUCLEOLAR RNA-ASSOCIATED PROTEIN 6 HOMOLOG"/>
    <property type="match status" value="1"/>
</dbReference>
<dbReference type="AlphaFoldDB" id="A0AAF0JIP9"/>
<gene>
    <name evidence="8" type="primary">UTP6</name>
    <name evidence="8" type="ORF">MPSI1_000518</name>
</gene>
<feature type="domain" description="U3 small nucleolar RNA-associated protein 6 N-terminal" evidence="7">
    <location>
        <begin position="8"/>
        <end position="84"/>
    </location>
</feature>
<evidence type="ECO:0000256" key="6">
    <source>
        <dbReference type="SAM" id="MobiDB-lite"/>
    </source>
</evidence>
<dbReference type="InterPro" id="IPR003107">
    <property type="entry name" value="HAT"/>
</dbReference>
<name>A0AAF0JIP9_9BASI</name>
<dbReference type="InterPro" id="IPR011990">
    <property type="entry name" value="TPR-like_helical_dom_sf"/>
</dbReference>
<comment type="subcellular location">
    <subcellularLocation>
        <location evidence="1">Nucleus</location>
        <location evidence="1">Nucleolus</location>
    </subcellularLocation>
</comment>
<dbReference type="Proteomes" id="UP001214628">
    <property type="component" value="Chromosome 1"/>
</dbReference>